<organism evidence="2">
    <name type="scientific">Brachypodium distachyon</name>
    <name type="common">Purple false brome</name>
    <name type="synonym">Trachynia distachya</name>
    <dbReference type="NCBI Taxonomy" id="15368"/>
    <lineage>
        <taxon>Eukaryota</taxon>
        <taxon>Viridiplantae</taxon>
        <taxon>Streptophyta</taxon>
        <taxon>Embryophyta</taxon>
        <taxon>Tracheophyta</taxon>
        <taxon>Spermatophyta</taxon>
        <taxon>Magnoliopsida</taxon>
        <taxon>Liliopsida</taxon>
        <taxon>Poales</taxon>
        <taxon>Poaceae</taxon>
        <taxon>BOP clade</taxon>
        <taxon>Pooideae</taxon>
        <taxon>Stipodae</taxon>
        <taxon>Brachypodieae</taxon>
        <taxon>Brachypodium</taxon>
    </lineage>
</organism>
<dbReference type="Gramene" id="PNT73804">
    <property type="protein sequence ID" value="PNT73804"/>
    <property type="gene ID" value="BRADI_1g01876v3"/>
</dbReference>
<dbReference type="EMBL" id="CM000880">
    <property type="protein sequence ID" value="PNT73804.1"/>
    <property type="molecule type" value="Genomic_DNA"/>
</dbReference>
<dbReference type="EnsemblPlants" id="PNT73804">
    <property type="protein sequence ID" value="PNT73804"/>
    <property type="gene ID" value="BRADI_1g01876v3"/>
</dbReference>
<dbReference type="AlphaFoldDB" id="A0A2K2DHR5"/>
<accession>A0A2K2DHR5</accession>
<proteinExistence type="predicted"/>
<name>A0A2K2DHR5_BRADI</name>
<feature type="compositionally biased region" description="Basic residues" evidence="1">
    <location>
        <begin position="47"/>
        <end position="73"/>
    </location>
</feature>
<dbReference type="InParanoid" id="A0A2K2DHR5"/>
<reference evidence="2 3" key="1">
    <citation type="journal article" date="2010" name="Nature">
        <title>Genome sequencing and analysis of the model grass Brachypodium distachyon.</title>
        <authorList>
            <consortium name="International Brachypodium Initiative"/>
        </authorList>
    </citation>
    <scope>NUCLEOTIDE SEQUENCE [LARGE SCALE GENOMIC DNA]</scope>
    <source>
        <strain evidence="2 3">Bd21</strain>
    </source>
</reference>
<reference evidence="3" key="3">
    <citation type="submission" date="2018-08" db="UniProtKB">
        <authorList>
            <consortium name="EnsemblPlants"/>
        </authorList>
    </citation>
    <scope>IDENTIFICATION</scope>
    <source>
        <strain evidence="3">cv. Bd21</strain>
    </source>
</reference>
<gene>
    <name evidence="2" type="ORF">BRADI_1g01876v3</name>
</gene>
<reference evidence="2" key="2">
    <citation type="submission" date="2017-06" db="EMBL/GenBank/DDBJ databases">
        <title>WGS assembly of Brachypodium distachyon.</title>
        <authorList>
            <consortium name="The International Brachypodium Initiative"/>
            <person name="Lucas S."/>
            <person name="Harmon-Smith M."/>
            <person name="Lail K."/>
            <person name="Tice H."/>
            <person name="Grimwood J."/>
            <person name="Bruce D."/>
            <person name="Barry K."/>
            <person name="Shu S."/>
            <person name="Lindquist E."/>
            <person name="Wang M."/>
            <person name="Pitluck S."/>
            <person name="Vogel J.P."/>
            <person name="Garvin D.F."/>
            <person name="Mockler T.C."/>
            <person name="Schmutz J."/>
            <person name="Rokhsar D."/>
            <person name="Bevan M.W."/>
        </authorList>
    </citation>
    <scope>NUCLEOTIDE SEQUENCE</scope>
    <source>
        <strain evidence="2">Bd21</strain>
    </source>
</reference>
<protein>
    <submittedName>
        <fullName evidence="2 3">Uncharacterized protein</fullName>
    </submittedName>
</protein>
<feature type="region of interest" description="Disordered" evidence="1">
    <location>
        <begin position="1"/>
        <end position="125"/>
    </location>
</feature>
<evidence type="ECO:0000256" key="1">
    <source>
        <dbReference type="SAM" id="MobiDB-lite"/>
    </source>
</evidence>
<keyword evidence="4" id="KW-1185">Reference proteome</keyword>
<feature type="compositionally biased region" description="Basic and acidic residues" evidence="1">
    <location>
        <begin position="32"/>
        <end position="46"/>
    </location>
</feature>
<evidence type="ECO:0000313" key="3">
    <source>
        <dbReference type="EnsemblPlants" id="PNT73804"/>
    </source>
</evidence>
<feature type="compositionally biased region" description="Basic and acidic residues" evidence="1">
    <location>
        <begin position="115"/>
        <end position="125"/>
    </location>
</feature>
<sequence>MKFSKNNTASVSRPRAGQADHRPSAQKKKSPRPVEAERSHRGDGARRPARRRSDRTTGGRRRLVLLHGARPRRPSASPRPPPRTSSRGTASAREAAASDGVHVQVGPAAGDEEDGARGQEDGARV</sequence>
<evidence type="ECO:0000313" key="4">
    <source>
        <dbReference type="Proteomes" id="UP000008810"/>
    </source>
</evidence>
<dbReference type="Proteomes" id="UP000008810">
    <property type="component" value="Chromosome 1"/>
</dbReference>
<feature type="compositionally biased region" description="Polar residues" evidence="1">
    <location>
        <begin position="1"/>
        <end position="11"/>
    </location>
</feature>
<evidence type="ECO:0000313" key="2">
    <source>
        <dbReference type="EMBL" id="PNT73804.1"/>
    </source>
</evidence>